<dbReference type="Proteomes" id="UP001153069">
    <property type="component" value="Unassembled WGS sequence"/>
</dbReference>
<protein>
    <recommendedName>
        <fullName evidence="4">Transmembrane protein</fullName>
    </recommendedName>
</protein>
<comment type="caution">
    <text evidence="2">The sequence shown here is derived from an EMBL/GenBank/DDBJ whole genome shotgun (WGS) entry which is preliminary data.</text>
</comment>
<evidence type="ECO:0000256" key="1">
    <source>
        <dbReference type="SAM" id="Phobius"/>
    </source>
</evidence>
<dbReference type="EMBL" id="CAICTM010002848">
    <property type="protein sequence ID" value="CAB9530363.1"/>
    <property type="molecule type" value="Genomic_DNA"/>
</dbReference>
<keyword evidence="1" id="KW-0812">Transmembrane</keyword>
<evidence type="ECO:0008006" key="4">
    <source>
        <dbReference type="Google" id="ProtNLM"/>
    </source>
</evidence>
<feature type="transmembrane region" description="Helical" evidence="1">
    <location>
        <begin position="124"/>
        <end position="146"/>
    </location>
</feature>
<name>A0A9N8HWZ0_9STRA</name>
<dbReference type="AlphaFoldDB" id="A0A9N8HWZ0"/>
<keyword evidence="1" id="KW-0472">Membrane</keyword>
<feature type="transmembrane region" description="Helical" evidence="1">
    <location>
        <begin position="200"/>
        <end position="218"/>
    </location>
</feature>
<proteinExistence type="predicted"/>
<accession>A0A9N8HWZ0</accession>
<gene>
    <name evidence="2" type="ORF">SEMRO_2850_G338550.1</name>
</gene>
<organism evidence="2 3">
    <name type="scientific">Seminavis robusta</name>
    <dbReference type="NCBI Taxonomy" id="568900"/>
    <lineage>
        <taxon>Eukaryota</taxon>
        <taxon>Sar</taxon>
        <taxon>Stramenopiles</taxon>
        <taxon>Ochrophyta</taxon>
        <taxon>Bacillariophyta</taxon>
        <taxon>Bacillariophyceae</taxon>
        <taxon>Bacillariophycidae</taxon>
        <taxon>Naviculales</taxon>
        <taxon>Naviculaceae</taxon>
        <taxon>Seminavis</taxon>
    </lineage>
</organism>
<evidence type="ECO:0000313" key="3">
    <source>
        <dbReference type="Proteomes" id="UP001153069"/>
    </source>
</evidence>
<reference evidence="2" key="1">
    <citation type="submission" date="2020-06" db="EMBL/GenBank/DDBJ databases">
        <authorList>
            <consortium name="Plant Systems Biology data submission"/>
        </authorList>
    </citation>
    <scope>NUCLEOTIDE SEQUENCE</scope>
    <source>
        <strain evidence="2">D6</strain>
    </source>
</reference>
<feature type="transmembrane region" description="Helical" evidence="1">
    <location>
        <begin position="152"/>
        <end position="174"/>
    </location>
</feature>
<keyword evidence="3" id="KW-1185">Reference proteome</keyword>
<sequence>MSSSSGNSLPAQDVVATAVPIPAEDSLGFLREHVPEAVSENNNNTASTNFAIVQAVPVPDEDESSVDIRLLQERRLLQEELLRLRNSVAVLPPLLRTVTTKLKSYDEQINAMDKKMMAMGNQIAFIRVCATAYIVCVHLDTLNQVIFNYGDLEVTVCMVLVSLSCLALGIGWMIQRLEENSQLRKMVLELKPDSQKLREVMAGCLVLCFLFNCCYWWANKEGKSD</sequence>
<keyword evidence="1" id="KW-1133">Transmembrane helix</keyword>
<evidence type="ECO:0000313" key="2">
    <source>
        <dbReference type="EMBL" id="CAB9530363.1"/>
    </source>
</evidence>